<organism evidence="2">
    <name type="scientific">uncultured Thermomicrobiales bacterium</name>
    <dbReference type="NCBI Taxonomy" id="1645740"/>
    <lineage>
        <taxon>Bacteria</taxon>
        <taxon>Pseudomonadati</taxon>
        <taxon>Thermomicrobiota</taxon>
        <taxon>Thermomicrobia</taxon>
        <taxon>Thermomicrobiales</taxon>
        <taxon>environmental samples</taxon>
    </lineage>
</organism>
<accession>A0A6J4UIM5</accession>
<dbReference type="AlphaFoldDB" id="A0A6J4UIM5"/>
<feature type="compositionally biased region" description="Basic and acidic residues" evidence="1">
    <location>
        <begin position="137"/>
        <end position="149"/>
    </location>
</feature>
<gene>
    <name evidence="2" type="ORF">AVDCRST_MAG33-932</name>
</gene>
<protein>
    <submittedName>
        <fullName evidence="2">Uncharacterized protein</fullName>
    </submittedName>
</protein>
<evidence type="ECO:0000256" key="1">
    <source>
        <dbReference type="SAM" id="MobiDB-lite"/>
    </source>
</evidence>
<name>A0A6J4UIM5_9BACT</name>
<sequence>MGDAVHFDRLQVSDHDSNIVGFPPHRLVQIPEPARHGIPPATSGWSISPVEPASRPAGRIPTGARLPIEQQRSGSPPGGSPARSHPDIRLPILIREWVGSGVRTSGSGSGAHPPGSGDRTARQPGMTDQTVPPVNRSRSDRMAIEPRSA</sequence>
<reference evidence="2" key="1">
    <citation type="submission" date="2020-02" db="EMBL/GenBank/DDBJ databases">
        <authorList>
            <person name="Meier V. D."/>
        </authorList>
    </citation>
    <scope>NUCLEOTIDE SEQUENCE</scope>
    <source>
        <strain evidence="2">AVDCRST_MAG33</strain>
    </source>
</reference>
<feature type="region of interest" description="Disordered" evidence="1">
    <location>
        <begin position="30"/>
        <end position="149"/>
    </location>
</feature>
<evidence type="ECO:0000313" key="2">
    <source>
        <dbReference type="EMBL" id="CAA9551526.1"/>
    </source>
</evidence>
<proteinExistence type="predicted"/>
<dbReference type="EMBL" id="CADCWK010000083">
    <property type="protein sequence ID" value="CAA9551526.1"/>
    <property type="molecule type" value="Genomic_DNA"/>
</dbReference>
<feature type="compositionally biased region" description="Low complexity" evidence="1">
    <location>
        <begin position="98"/>
        <end position="117"/>
    </location>
</feature>